<dbReference type="InterPro" id="IPR027417">
    <property type="entry name" value="P-loop_NTPase"/>
</dbReference>
<evidence type="ECO:0000313" key="16">
    <source>
        <dbReference type="EMBL" id="KAG5586014.1"/>
    </source>
</evidence>
<dbReference type="Pfam" id="PF00271">
    <property type="entry name" value="Helicase_C"/>
    <property type="match status" value="1"/>
</dbReference>
<dbReference type="Gene3D" id="1.10.150.80">
    <property type="entry name" value="HRDC domain"/>
    <property type="match status" value="1"/>
</dbReference>
<feature type="domain" description="Helicase C-terminal" evidence="15">
    <location>
        <begin position="237"/>
        <end position="400"/>
    </location>
</feature>
<evidence type="ECO:0000256" key="7">
    <source>
        <dbReference type="ARBA" id="ARBA00022840"/>
    </source>
</evidence>
<comment type="cofactor">
    <cofactor evidence="1">
        <name>Zn(2+)</name>
        <dbReference type="ChEBI" id="CHEBI:29105"/>
    </cofactor>
</comment>
<comment type="subcellular location">
    <subcellularLocation>
        <location evidence="11">Nucleus</location>
    </subcellularLocation>
</comment>
<dbReference type="InterPro" id="IPR036388">
    <property type="entry name" value="WH-like_DNA-bd_sf"/>
</dbReference>
<dbReference type="InterPro" id="IPR010997">
    <property type="entry name" value="HRDC-like_sf"/>
</dbReference>
<evidence type="ECO:0000256" key="4">
    <source>
        <dbReference type="ARBA" id="ARBA00022741"/>
    </source>
</evidence>
<feature type="domain" description="Helicase ATP-binding" evidence="14">
    <location>
        <begin position="68"/>
        <end position="213"/>
    </location>
</feature>
<evidence type="ECO:0000256" key="2">
    <source>
        <dbReference type="ARBA" id="ARBA00005446"/>
    </source>
</evidence>
<evidence type="ECO:0000259" key="15">
    <source>
        <dbReference type="PROSITE" id="PS51194"/>
    </source>
</evidence>
<evidence type="ECO:0000259" key="14">
    <source>
        <dbReference type="PROSITE" id="PS51192"/>
    </source>
</evidence>
<dbReference type="CDD" id="cd18794">
    <property type="entry name" value="SF2_C_RecQ"/>
    <property type="match status" value="1"/>
</dbReference>
<dbReference type="Pfam" id="PF09382">
    <property type="entry name" value="RQC"/>
    <property type="match status" value="1"/>
</dbReference>
<dbReference type="InterPro" id="IPR011545">
    <property type="entry name" value="DEAD/DEAH_box_helicase_dom"/>
</dbReference>
<dbReference type="InterPro" id="IPR036390">
    <property type="entry name" value="WH_DNA-bd_sf"/>
</dbReference>
<dbReference type="Proteomes" id="UP000824120">
    <property type="component" value="Chromosome 9"/>
</dbReference>
<keyword evidence="11" id="KW-0539">Nucleus</keyword>
<comment type="catalytic activity">
    <reaction evidence="11">
        <text>ATP + H2O = ADP + phosphate + H(+)</text>
        <dbReference type="Rhea" id="RHEA:13065"/>
        <dbReference type="ChEBI" id="CHEBI:15377"/>
        <dbReference type="ChEBI" id="CHEBI:15378"/>
        <dbReference type="ChEBI" id="CHEBI:30616"/>
        <dbReference type="ChEBI" id="CHEBI:43474"/>
        <dbReference type="ChEBI" id="CHEBI:456216"/>
    </reaction>
</comment>
<keyword evidence="4 11" id="KW-0547">Nucleotide-binding</keyword>
<comment type="catalytic activity">
    <reaction evidence="10 11">
        <text>Couples ATP hydrolysis with the unwinding of duplex DNA by translocating in the 3'-5' direction.</text>
        <dbReference type="EC" id="5.6.2.4"/>
    </reaction>
</comment>
<organism evidence="16 17">
    <name type="scientific">Solanum commersonii</name>
    <name type="common">Commerson's wild potato</name>
    <name type="synonym">Commerson's nightshade</name>
    <dbReference type="NCBI Taxonomy" id="4109"/>
    <lineage>
        <taxon>Eukaryota</taxon>
        <taxon>Viridiplantae</taxon>
        <taxon>Streptophyta</taxon>
        <taxon>Embryophyta</taxon>
        <taxon>Tracheophyta</taxon>
        <taxon>Spermatophyta</taxon>
        <taxon>Magnoliopsida</taxon>
        <taxon>eudicotyledons</taxon>
        <taxon>Gunneridae</taxon>
        <taxon>Pentapetalae</taxon>
        <taxon>asterids</taxon>
        <taxon>lamiids</taxon>
        <taxon>Solanales</taxon>
        <taxon>Solanaceae</taxon>
        <taxon>Solanoideae</taxon>
        <taxon>Solaneae</taxon>
        <taxon>Solanum</taxon>
    </lineage>
</organism>
<dbReference type="Pfam" id="PF16124">
    <property type="entry name" value="RecQ_Zn_bind"/>
    <property type="match status" value="1"/>
</dbReference>
<protein>
    <recommendedName>
        <fullName evidence="11">ATP-dependent DNA helicase</fullName>
        <ecNumber evidence="11">5.6.2.4</ecNumber>
    </recommendedName>
</protein>
<dbReference type="PROSITE" id="PS51194">
    <property type="entry name" value="HELICASE_CTER"/>
    <property type="match status" value="1"/>
</dbReference>
<evidence type="ECO:0000256" key="10">
    <source>
        <dbReference type="ARBA" id="ARBA00034617"/>
    </source>
</evidence>
<dbReference type="InterPro" id="IPR044876">
    <property type="entry name" value="HRDC_dom_sf"/>
</dbReference>
<dbReference type="InterPro" id="IPR032284">
    <property type="entry name" value="RecQ_Zn-bd"/>
</dbReference>
<dbReference type="InterPro" id="IPR002121">
    <property type="entry name" value="HRDC_dom"/>
</dbReference>
<dbReference type="EC" id="5.6.2.4" evidence="11"/>
<dbReference type="Pfam" id="PF14493">
    <property type="entry name" value="HTH_40"/>
    <property type="match status" value="1"/>
</dbReference>
<dbReference type="GO" id="GO:0006260">
    <property type="term" value="P:DNA replication"/>
    <property type="evidence" value="ECO:0007669"/>
    <property type="project" value="InterPro"/>
</dbReference>
<evidence type="ECO:0000256" key="9">
    <source>
        <dbReference type="ARBA" id="ARBA00023235"/>
    </source>
</evidence>
<dbReference type="GO" id="GO:0009378">
    <property type="term" value="F:four-way junction helicase activity"/>
    <property type="evidence" value="ECO:0007669"/>
    <property type="project" value="TreeGrafter"/>
</dbReference>
<evidence type="ECO:0000256" key="12">
    <source>
        <dbReference type="SAM" id="MobiDB-lite"/>
    </source>
</evidence>
<dbReference type="GO" id="GO:0005737">
    <property type="term" value="C:cytoplasm"/>
    <property type="evidence" value="ECO:0007669"/>
    <property type="project" value="TreeGrafter"/>
</dbReference>
<accession>A0A9J5XFP9</accession>
<dbReference type="PROSITE" id="PS50967">
    <property type="entry name" value="HRDC"/>
    <property type="match status" value="1"/>
</dbReference>
<dbReference type="FunFam" id="1.10.10.10:FF:000513">
    <property type="entry name" value="ATP-dependent DNA helicase"/>
    <property type="match status" value="1"/>
</dbReference>
<dbReference type="NCBIfam" id="TIGR00614">
    <property type="entry name" value="recQ_fam"/>
    <property type="match status" value="1"/>
</dbReference>
<dbReference type="SUPFAM" id="SSF47819">
    <property type="entry name" value="HRDC-like"/>
    <property type="match status" value="1"/>
</dbReference>
<dbReference type="Pfam" id="PF00570">
    <property type="entry name" value="HRDC"/>
    <property type="match status" value="1"/>
</dbReference>
<evidence type="ECO:0000256" key="6">
    <source>
        <dbReference type="ARBA" id="ARBA00022806"/>
    </source>
</evidence>
<feature type="compositionally biased region" description="Basic and acidic residues" evidence="12">
    <location>
        <begin position="1"/>
        <end position="17"/>
    </location>
</feature>
<keyword evidence="6 11" id="KW-0347">Helicase</keyword>
<dbReference type="InterPro" id="IPR004589">
    <property type="entry name" value="DNA_helicase_ATP-dep_RecQ"/>
</dbReference>
<dbReference type="Pfam" id="PF00270">
    <property type="entry name" value="DEAD"/>
    <property type="match status" value="1"/>
</dbReference>
<dbReference type="EMBL" id="JACXVP010000009">
    <property type="protein sequence ID" value="KAG5586014.1"/>
    <property type="molecule type" value="Genomic_DNA"/>
</dbReference>
<dbReference type="SUPFAM" id="SSF52540">
    <property type="entry name" value="P-loop containing nucleoside triphosphate hydrolases"/>
    <property type="match status" value="1"/>
</dbReference>
<comment type="similarity">
    <text evidence="2 11">Belongs to the helicase family. RecQ subfamily.</text>
</comment>
<dbReference type="SMART" id="SM00487">
    <property type="entry name" value="DEXDc"/>
    <property type="match status" value="1"/>
</dbReference>
<dbReference type="GO" id="GO:0005694">
    <property type="term" value="C:chromosome"/>
    <property type="evidence" value="ECO:0007669"/>
    <property type="project" value="TreeGrafter"/>
</dbReference>
<feature type="region of interest" description="Disordered" evidence="12">
    <location>
        <begin position="1"/>
        <end position="23"/>
    </location>
</feature>
<dbReference type="GO" id="GO:0043138">
    <property type="term" value="F:3'-5' DNA helicase activity"/>
    <property type="evidence" value="ECO:0007669"/>
    <property type="project" value="UniProtKB-EC"/>
</dbReference>
<dbReference type="PANTHER" id="PTHR13710:SF120">
    <property type="entry name" value="BIFUNCTIONAL 3'-5' EXONUCLEASE_ATP-DEPENDENT HELICASE WRN"/>
    <property type="match status" value="1"/>
</dbReference>
<dbReference type="SMART" id="SM00490">
    <property type="entry name" value="HELICc"/>
    <property type="match status" value="1"/>
</dbReference>
<gene>
    <name evidence="16" type="ORF">H5410_046448</name>
</gene>
<keyword evidence="7 11" id="KW-0067">ATP-binding</keyword>
<dbReference type="Gene3D" id="1.10.10.10">
    <property type="entry name" value="Winged helix-like DNA-binding domain superfamily/Winged helix DNA-binding domain"/>
    <property type="match status" value="1"/>
</dbReference>
<keyword evidence="9" id="KW-0413">Isomerase</keyword>
<dbReference type="InterPro" id="IPR029491">
    <property type="entry name" value="Helicase_HTH"/>
</dbReference>
<feature type="domain" description="HRDC" evidence="13">
    <location>
        <begin position="567"/>
        <end position="647"/>
    </location>
</feature>
<dbReference type="GO" id="GO:0000724">
    <property type="term" value="P:double-strand break repair via homologous recombination"/>
    <property type="evidence" value="ECO:0007669"/>
    <property type="project" value="TreeGrafter"/>
</dbReference>
<name>A0A9J5XFP9_SOLCO</name>
<keyword evidence="17" id="KW-1185">Reference proteome</keyword>
<dbReference type="SMART" id="SM00956">
    <property type="entry name" value="RQC"/>
    <property type="match status" value="1"/>
</dbReference>
<reference evidence="16 17" key="1">
    <citation type="submission" date="2020-09" db="EMBL/GenBank/DDBJ databases">
        <title>De no assembly of potato wild relative species, Solanum commersonii.</title>
        <authorList>
            <person name="Cho K."/>
        </authorList>
    </citation>
    <scope>NUCLEOTIDE SEQUENCE [LARGE SCALE GENOMIC DNA]</scope>
    <source>
        <strain evidence="16">LZ3.2</strain>
        <tissue evidence="16">Leaf</tissue>
    </source>
</reference>
<dbReference type="GO" id="GO:0005634">
    <property type="term" value="C:nucleus"/>
    <property type="evidence" value="ECO:0007669"/>
    <property type="project" value="UniProtKB-SubCell"/>
</dbReference>
<evidence type="ECO:0000313" key="17">
    <source>
        <dbReference type="Proteomes" id="UP000824120"/>
    </source>
</evidence>
<proteinExistence type="inferred from homology"/>
<evidence type="ECO:0000256" key="3">
    <source>
        <dbReference type="ARBA" id="ARBA00008894"/>
    </source>
</evidence>
<dbReference type="GO" id="GO:0016787">
    <property type="term" value="F:hydrolase activity"/>
    <property type="evidence" value="ECO:0007669"/>
    <property type="project" value="UniProtKB-KW"/>
</dbReference>
<dbReference type="InterPro" id="IPR014001">
    <property type="entry name" value="Helicase_ATP-bd"/>
</dbReference>
<evidence type="ECO:0000256" key="1">
    <source>
        <dbReference type="ARBA" id="ARBA00001947"/>
    </source>
</evidence>
<sequence>MARKEKGPKLEQSEGHIPKHSQLPLSRKVNTQKIFWVHRVSTLSKGNHREDFRWKRLFGYNGHRQWQIIVVPPLITGKAAVVISPLISLMQDQVMALKHRGIKADYLSSAQTDRGVKSNAELGHYDILYMTPEKACALPTSFWSRLLKAGMCLLAVDEAHCISEWGHDFRVEYKQLDKLRNVLLNVPFVGLTATATEKVRSDIINSLLMKDHHVAIGSFDRKNLFYGVKSFSRSSQFVDQLVEEISKYVDNANSTIVYCTTVKDTEEIFKSLLEAGIKAGIYHGQMANKAREESHRSFIRDEFYVMVATVAFGMGIDKPNVRYVIHYGCPKSLESYYQESGRCGRDGVPSACWLYYTRSDFGKADFYSAEARSASQRKAIMEAFSAAQHYCMLSTCRRKYLLDYFADEYAHNDCGNCDICTSSMKEKDLSREAFLLMACIQSCGGCWGLNLPIGILRGSRSKKIVDAQFDKLPFHGLGKELSANWWKGLAYQLISRDYLVETFKDMYKTVSVSEKGLQFLRSSNPDHQPPLFLPETPEMDLDEKNIDTPSETSEINSLAFKEFEGFSQAETQLYKILIEERIKLARATGTAPYAVCGDQTLKRISLTRPSTKARLANIDGVNQHFIKLYGDNFLQSIKRLSEACNLSLDGDPTSQTPVPSKTVTVPTNKKLTPAKFEAWKMWHEDGLMFKEIANFPGRAVAIKEQTVLEYILEAAREGCKMNWTRFCEETGLTRETFLSIQNAVSKVGREKLKPIKTELPEELSYGQIKAYLTMQEAGVSAEVFSSKSEQSCNEDECLTEISEVLQNSIIPSDMQGDDDIVEAPGITGINGASPPGKTEGAESHLLTEELRKEAASSEGDFLIHKKRQRVEAAAGESFRVLVATEESILSWLKNFDDGVTLSDLLEHFNGSTEKSLVNLLCCLEGEFLIYRKNNLYKLL</sequence>
<evidence type="ECO:0000256" key="5">
    <source>
        <dbReference type="ARBA" id="ARBA00022801"/>
    </source>
</evidence>
<dbReference type="PANTHER" id="PTHR13710">
    <property type="entry name" value="DNA HELICASE RECQ FAMILY MEMBER"/>
    <property type="match status" value="1"/>
</dbReference>
<keyword evidence="8" id="KW-0238">DNA-binding</keyword>
<dbReference type="AlphaFoldDB" id="A0A9J5XFP9"/>
<dbReference type="OrthoDB" id="10261556at2759"/>
<evidence type="ECO:0000259" key="13">
    <source>
        <dbReference type="PROSITE" id="PS50967"/>
    </source>
</evidence>
<dbReference type="InterPro" id="IPR001650">
    <property type="entry name" value="Helicase_C-like"/>
</dbReference>
<dbReference type="GO" id="GO:0003677">
    <property type="term" value="F:DNA binding"/>
    <property type="evidence" value="ECO:0007669"/>
    <property type="project" value="UniProtKB-KW"/>
</dbReference>
<evidence type="ECO:0000256" key="8">
    <source>
        <dbReference type="ARBA" id="ARBA00023125"/>
    </source>
</evidence>
<dbReference type="SUPFAM" id="SSF46785">
    <property type="entry name" value="Winged helix' DNA-binding domain"/>
    <property type="match status" value="1"/>
</dbReference>
<comment type="similarity">
    <text evidence="3">Belongs to the disease resistance NB-LRR family.</text>
</comment>
<dbReference type="CDD" id="cd17920">
    <property type="entry name" value="DEXHc_RecQ"/>
    <property type="match status" value="1"/>
</dbReference>
<dbReference type="PROSITE" id="PS51192">
    <property type="entry name" value="HELICASE_ATP_BIND_1"/>
    <property type="match status" value="1"/>
</dbReference>
<evidence type="ECO:0000256" key="11">
    <source>
        <dbReference type="RuleBase" id="RU364117"/>
    </source>
</evidence>
<dbReference type="InterPro" id="IPR018982">
    <property type="entry name" value="RQC_domain"/>
</dbReference>
<comment type="caution">
    <text evidence="16">The sequence shown here is derived from an EMBL/GenBank/DDBJ whole genome shotgun (WGS) entry which is preliminary data.</text>
</comment>
<keyword evidence="5 11" id="KW-0378">Hydrolase</keyword>
<dbReference type="Gene3D" id="3.40.50.300">
    <property type="entry name" value="P-loop containing nucleotide triphosphate hydrolases"/>
    <property type="match status" value="2"/>
</dbReference>
<dbReference type="GO" id="GO:0005524">
    <property type="term" value="F:ATP binding"/>
    <property type="evidence" value="ECO:0007669"/>
    <property type="project" value="UniProtKB-KW"/>
</dbReference>